<keyword evidence="2" id="KW-1185">Reference proteome</keyword>
<proteinExistence type="predicted"/>
<reference evidence="1 2" key="1">
    <citation type="submission" date="2017-02" db="EMBL/GenBank/DDBJ databases">
        <title>Acinetobacter sp. ANC 4945, whole genome shotgun sequencing project.</title>
        <authorList>
            <person name="Radolfova-Krizova L."/>
            <person name="Al Atrouni A."/>
            <person name="Nemec A."/>
        </authorList>
    </citation>
    <scope>NUCLEOTIDE SEQUENCE [LARGE SCALE GENOMIC DNA]</scope>
    <source>
        <strain evidence="1 2">ANC 4945</strain>
    </source>
</reference>
<sequence length="145" mass="16545">MILINDFDLTQPQKVIVLDHTLDDSTLLTEILALCKTADPELIVAESKEADLVLRLLPEIHAYCGAIALKKPLCNDINFDLLTAHYATRSQADRCTIQIQLAKNHPDYTKLEAIFYMLDEHEDFDQAVELLKNSYFFYADVDNLD</sequence>
<dbReference type="RefSeq" id="WP_078188818.1">
    <property type="nucleotide sequence ID" value="NZ_JAMCOZ010000010.1"/>
</dbReference>
<dbReference type="AlphaFoldDB" id="A0A1T1H6U1"/>
<accession>A0A1T1H6U1</accession>
<organism evidence="1 2">
    <name type="scientific">Acinetobacter amyesii</name>
    <dbReference type="NCBI Taxonomy" id="2942470"/>
    <lineage>
        <taxon>Bacteria</taxon>
        <taxon>Pseudomonadati</taxon>
        <taxon>Pseudomonadota</taxon>
        <taxon>Gammaproteobacteria</taxon>
        <taxon>Moraxellales</taxon>
        <taxon>Moraxellaceae</taxon>
        <taxon>Acinetobacter</taxon>
    </lineage>
</organism>
<evidence type="ECO:0000313" key="1">
    <source>
        <dbReference type="EMBL" id="OOV85397.1"/>
    </source>
</evidence>
<evidence type="ECO:0000313" key="2">
    <source>
        <dbReference type="Proteomes" id="UP000191160"/>
    </source>
</evidence>
<comment type="caution">
    <text evidence="1">The sequence shown here is derived from an EMBL/GenBank/DDBJ whole genome shotgun (WGS) entry which is preliminary data.</text>
</comment>
<gene>
    <name evidence="1" type="ORF">B1202_01730</name>
</gene>
<dbReference type="Proteomes" id="UP000191160">
    <property type="component" value="Unassembled WGS sequence"/>
</dbReference>
<protein>
    <submittedName>
        <fullName evidence="1">Uncharacterized protein</fullName>
    </submittedName>
</protein>
<dbReference type="EMBL" id="MVKX01000001">
    <property type="protein sequence ID" value="OOV85397.1"/>
    <property type="molecule type" value="Genomic_DNA"/>
</dbReference>
<name>A0A1T1H6U1_9GAMM</name>